<proteinExistence type="predicted"/>
<protein>
    <submittedName>
        <fullName evidence="3">Bifunctional DNA primase/polymerase</fullName>
    </submittedName>
</protein>
<dbReference type="Proteomes" id="UP000675781">
    <property type="component" value="Unassembled WGS sequence"/>
</dbReference>
<dbReference type="Pfam" id="PF09250">
    <property type="entry name" value="Prim-Pol"/>
    <property type="match status" value="1"/>
</dbReference>
<feature type="domain" description="DNA primase/polymerase bifunctional N-terminal" evidence="2">
    <location>
        <begin position="28"/>
        <end position="207"/>
    </location>
</feature>
<feature type="region of interest" description="Disordered" evidence="1">
    <location>
        <begin position="1"/>
        <end position="22"/>
    </location>
</feature>
<name>A0A941IVT2_9ACTN</name>
<gene>
    <name evidence="3" type="ORF">KDL01_30840</name>
</gene>
<sequence length="222" mass="23668">MTMLNSDRANTRGRLAGMRRRRENGDPVADFIARGLPVVPAAAPSSTGPGCSCTRVGCPAPGAHPLSRSWRKEASADPDQLARWRARLPDTNYATPTGRTHDVLEVPAAAGARALDTLLAAKEPVGPVATTATGDRYLFFTTARPGGGDDADEWWACDLDARPEISETSGLRWHTRGSYVLLPPARAMNGRTARWVHDPHAELPDPLRILGTLADACEAGAG</sequence>
<dbReference type="RefSeq" id="WP_212532182.1">
    <property type="nucleotide sequence ID" value="NZ_JAGSOG010000224.1"/>
</dbReference>
<accession>A0A941IVT2</accession>
<dbReference type="EMBL" id="JAGSOG010000224">
    <property type="protein sequence ID" value="MBR7837716.1"/>
    <property type="molecule type" value="Genomic_DNA"/>
</dbReference>
<comment type="caution">
    <text evidence="3">The sequence shown here is derived from an EMBL/GenBank/DDBJ whole genome shotgun (WGS) entry which is preliminary data.</text>
</comment>
<evidence type="ECO:0000259" key="2">
    <source>
        <dbReference type="SMART" id="SM00943"/>
    </source>
</evidence>
<evidence type="ECO:0000256" key="1">
    <source>
        <dbReference type="SAM" id="MobiDB-lite"/>
    </source>
</evidence>
<keyword evidence="4" id="KW-1185">Reference proteome</keyword>
<dbReference type="SMART" id="SM00943">
    <property type="entry name" value="Prim-Pol"/>
    <property type="match status" value="1"/>
</dbReference>
<organism evidence="3 4">
    <name type="scientific">Actinospica durhamensis</name>
    <dbReference type="NCBI Taxonomy" id="1508375"/>
    <lineage>
        <taxon>Bacteria</taxon>
        <taxon>Bacillati</taxon>
        <taxon>Actinomycetota</taxon>
        <taxon>Actinomycetes</taxon>
        <taxon>Catenulisporales</taxon>
        <taxon>Actinospicaceae</taxon>
        <taxon>Actinospica</taxon>
    </lineage>
</organism>
<evidence type="ECO:0000313" key="3">
    <source>
        <dbReference type="EMBL" id="MBR7837716.1"/>
    </source>
</evidence>
<evidence type="ECO:0000313" key="4">
    <source>
        <dbReference type="Proteomes" id="UP000675781"/>
    </source>
</evidence>
<reference evidence="3" key="1">
    <citation type="submission" date="2021-04" db="EMBL/GenBank/DDBJ databases">
        <title>Genome based classification of Actinospica acidithermotolerans sp. nov., an actinobacterium isolated from an Indonesian hot spring.</title>
        <authorList>
            <person name="Kusuma A.B."/>
            <person name="Putra K.E."/>
            <person name="Nafisah S."/>
            <person name="Loh J."/>
            <person name="Nouioui I."/>
            <person name="Goodfellow M."/>
        </authorList>
    </citation>
    <scope>NUCLEOTIDE SEQUENCE</scope>
    <source>
        <strain evidence="3">CSCA 57</strain>
    </source>
</reference>
<dbReference type="AlphaFoldDB" id="A0A941IVT2"/>
<dbReference type="InterPro" id="IPR015330">
    <property type="entry name" value="DNA_primase/pol_bifunc_N"/>
</dbReference>